<sequence>MKNIKAIIFDAYGTLFDVNSAAEKCKDKIGDKWEGFANYWRTTQLEYTWLRSLMDRHKDFWQVTEDSLDKSMKKFEIDASMKNELLNLYKVLSPFPEVPEVLKRLKEKNYKLGILSNGTPSLLNELVKSNNLDSIFDDIFSIEEVGIYKPDSKVYDIPIKKYKIQKEEVAFLSANTWDVSGGGNYGYGSIWVNRNNNIFDNLDYKPKDEVKNLKQLLDII</sequence>
<dbReference type="Proteomes" id="UP000501094">
    <property type="component" value="Chromosome"/>
</dbReference>
<comment type="function">
    <text evidence="3">Catalyzes the hydrolytic dehalogenation of small (S)-2-haloalkanoic acids to yield the corresponding (R)-2-hydroxyalkanoic acids.</text>
</comment>
<dbReference type="AlphaFoldDB" id="A0A6H1Q3I2"/>
<dbReference type="Gene3D" id="1.10.150.240">
    <property type="entry name" value="Putative phosphatase, domain 2"/>
    <property type="match status" value="1"/>
</dbReference>
<dbReference type="PANTHER" id="PTHR43316">
    <property type="entry name" value="HYDROLASE, HALOACID DELAHOGENASE-RELATED"/>
    <property type="match status" value="1"/>
</dbReference>
<dbReference type="Gene3D" id="3.40.50.1000">
    <property type="entry name" value="HAD superfamily/HAD-like"/>
    <property type="match status" value="1"/>
</dbReference>
<reference evidence="4 5" key="1">
    <citation type="journal article" date="2020" name="Nat. Microbiol.">
        <title>Lysogenic host-virus interactions in SAR11 marine bacteria.</title>
        <authorList>
            <person name="Morris R.M."/>
            <person name="Cain K.R."/>
            <person name="Hvorecny K.L."/>
            <person name="Kollman J.M."/>
        </authorList>
    </citation>
    <scope>NUCLEOTIDE SEQUENCE [LARGE SCALE GENOMIC DNA]</scope>
    <source>
        <strain evidence="4 5">NP1</strain>
    </source>
</reference>
<dbReference type="EC" id="3.8.1.2" evidence="3"/>
<dbReference type="InterPro" id="IPR023214">
    <property type="entry name" value="HAD_sf"/>
</dbReference>
<dbReference type="SUPFAM" id="SSF56784">
    <property type="entry name" value="HAD-like"/>
    <property type="match status" value="1"/>
</dbReference>
<dbReference type="SFLD" id="SFLDG01135">
    <property type="entry name" value="C1.5.6:_HAD__Beta-PGM__Phospha"/>
    <property type="match status" value="1"/>
</dbReference>
<keyword evidence="2 3" id="KW-0378">Hydrolase</keyword>
<protein>
    <recommendedName>
        <fullName evidence="3">(S)-2-haloacid dehalogenase</fullName>
        <ecNumber evidence="3">3.8.1.2</ecNumber>
    </recommendedName>
    <alternativeName>
        <fullName evidence="3">2-haloalkanoic acid dehalogenase</fullName>
    </alternativeName>
    <alternativeName>
        <fullName evidence="3">Halocarboxylic acid halidohydrolase</fullName>
    </alternativeName>
    <alternativeName>
        <fullName evidence="3">L-2-haloacid dehalogenase</fullName>
    </alternativeName>
</protein>
<dbReference type="SFLD" id="SFLDS00003">
    <property type="entry name" value="Haloacid_Dehalogenase"/>
    <property type="match status" value="1"/>
</dbReference>
<dbReference type="EMBL" id="CP038852">
    <property type="protein sequence ID" value="QIZ21256.1"/>
    <property type="molecule type" value="Genomic_DNA"/>
</dbReference>
<dbReference type="PRINTS" id="PR00413">
    <property type="entry name" value="HADHALOGNASE"/>
</dbReference>
<gene>
    <name evidence="4" type="ORF">E5R92_05605</name>
</gene>
<evidence type="ECO:0000256" key="1">
    <source>
        <dbReference type="ARBA" id="ARBA00008106"/>
    </source>
</evidence>
<evidence type="ECO:0000256" key="3">
    <source>
        <dbReference type="RuleBase" id="RU368077"/>
    </source>
</evidence>
<comment type="catalytic activity">
    <reaction evidence="3">
        <text>an (S)-2-haloacid + H2O = a (2R)-2-hydroxycarboxylate + a halide anion + H(+)</text>
        <dbReference type="Rhea" id="RHEA:11192"/>
        <dbReference type="ChEBI" id="CHEBI:15377"/>
        <dbReference type="ChEBI" id="CHEBI:15378"/>
        <dbReference type="ChEBI" id="CHEBI:16042"/>
        <dbReference type="ChEBI" id="CHEBI:58314"/>
        <dbReference type="ChEBI" id="CHEBI:137405"/>
        <dbReference type="EC" id="3.8.1.2"/>
    </reaction>
</comment>
<dbReference type="NCBIfam" id="TIGR01428">
    <property type="entry name" value="HAD_type_II"/>
    <property type="match status" value="1"/>
</dbReference>
<keyword evidence="5" id="KW-1185">Reference proteome</keyword>
<dbReference type="InterPro" id="IPR023198">
    <property type="entry name" value="PGP-like_dom2"/>
</dbReference>
<dbReference type="CDD" id="cd02588">
    <property type="entry name" value="HAD_L2-DEX"/>
    <property type="match status" value="1"/>
</dbReference>
<accession>A0A6H1Q3I2</accession>
<dbReference type="NCBIfam" id="TIGR01549">
    <property type="entry name" value="HAD-SF-IA-v1"/>
    <property type="match status" value="1"/>
</dbReference>
<dbReference type="InterPro" id="IPR006439">
    <property type="entry name" value="HAD-SF_hydro_IA"/>
</dbReference>
<dbReference type="InterPro" id="IPR051540">
    <property type="entry name" value="S-2-haloacid_dehalogenase"/>
</dbReference>
<name>A0A6H1Q3I2_9PROT</name>
<dbReference type="InterPro" id="IPR036412">
    <property type="entry name" value="HAD-like_sf"/>
</dbReference>
<dbReference type="PANTHER" id="PTHR43316:SF3">
    <property type="entry name" value="HALOACID DEHALOGENASE, TYPE II (AFU_ORTHOLOGUE AFUA_2G07750)-RELATED"/>
    <property type="match status" value="1"/>
</dbReference>
<comment type="similarity">
    <text evidence="1 3">Belongs to the HAD-like hydrolase superfamily. S-2-haloalkanoic acid dehalogenase family.</text>
</comment>
<dbReference type="InterPro" id="IPR006328">
    <property type="entry name" value="2-HAD"/>
</dbReference>
<evidence type="ECO:0000256" key="2">
    <source>
        <dbReference type="ARBA" id="ARBA00022801"/>
    </source>
</evidence>
<evidence type="ECO:0000313" key="4">
    <source>
        <dbReference type="EMBL" id="QIZ21256.1"/>
    </source>
</evidence>
<dbReference type="NCBIfam" id="TIGR01493">
    <property type="entry name" value="HAD-SF-IA-v2"/>
    <property type="match status" value="1"/>
</dbReference>
<dbReference type="RefSeq" id="WP_168607115.1">
    <property type="nucleotide sequence ID" value="NZ_CP038852.1"/>
</dbReference>
<dbReference type="KEGG" id="peg:E5R92_05605"/>
<dbReference type="Pfam" id="PF00702">
    <property type="entry name" value="Hydrolase"/>
    <property type="match status" value="1"/>
</dbReference>
<dbReference type="SFLD" id="SFLDF00045">
    <property type="entry name" value="2-haloacid_dehalogenase"/>
    <property type="match status" value="1"/>
</dbReference>
<dbReference type="GO" id="GO:0018784">
    <property type="term" value="F:(S)-2-haloacid dehalogenase activity"/>
    <property type="evidence" value="ECO:0007669"/>
    <property type="project" value="UniProtKB-UniRule"/>
</dbReference>
<organism evidence="4 5">
    <name type="scientific">Candidatus Pelagibacter giovannonii</name>
    <dbReference type="NCBI Taxonomy" id="2563896"/>
    <lineage>
        <taxon>Bacteria</taxon>
        <taxon>Pseudomonadati</taxon>
        <taxon>Pseudomonadota</taxon>
        <taxon>Alphaproteobacteria</taxon>
        <taxon>Candidatus Pelagibacterales</taxon>
        <taxon>Candidatus Pelagibacteraceae</taxon>
        <taxon>Candidatus Pelagibacter</taxon>
    </lineage>
</organism>
<dbReference type="SFLD" id="SFLDG01129">
    <property type="entry name" value="C1.5:_HAD__Beta-PGM__Phosphata"/>
    <property type="match status" value="1"/>
</dbReference>
<proteinExistence type="inferred from homology"/>
<evidence type="ECO:0000313" key="5">
    <source>
        <dbReference type="Proteomes" id="UP000501094"/>
    </source>
</evidence>